<dbReference type="Gene3D" id="1.20.81.30">
    <property type="entry name" value="Type II secretion system (T2SS), domain F"/>
    <property type="match status" value="2"/>
</dbReference>
<evidence type="ECO:0000313" key="19">
    <source>
        <dbReference type="EMBL" id="OTI64849.1"/>
    </source>
</evidence>
<keyword evidence="6" id="KW-0997">Cell inner membrane</keyword>
<reference evidence="22" key="8">
    <citation type="submission" date="2023-10" db="EMBL/GenBank/DDBJ databases">
        <title>Pathogen: clinical or host-associated sample.</title>
        <authorList>
            <person name="Hergert J."/>
            <person name="Casey R."/>
            <person name="Wagner J."/>
            <person name="Young E.L."/>
            <person name="Oakeson K.F."/>
        </authorList>
    </citation>
    <scope>NUCLEOTIDE SEQUENCE</scope>
    <source>
        <strain evidence="22">2021CK-01020</strain>
    </source>
</reference>
<dbReference type="FunFam" id="1.20.81.30:FF:000001">
    <property type="entry name" value="Type II secretion system protein F"/>
    <property type="match status" value="2"/>
</dbReference>
<keyword evidence="12 15" id="KW-0472">Membrane</keyword>
<dbReference type="EMBL" id="RBSQ01001451">
    <property type="protein sequence ID" value="RMS44096.1"/>
    <property type="molecule type" value="Genomic_DNA"/>
</dbReference>
<dbReference type="GO" id="GO:0046872">
    <property type="term" value="F:metal ion binding"/>
    <property type="evidence" value="ECO:0007669"/>
    <property type="project" value="UniProtKB-KW"/>
</dbReference>
<feature type="transmembrane region" description="Helical" evidence="15">
    <location>
        <begin position="223"/>
        <end position="243"/>
    </location>
</feature>
<dbReference type="KEGG" id="paeb:NCGM1900_3197"/>
<dbReference type="Proteomes" id="UP000284767">
    <property type="component" value="Unassembled WGS sequence"/>
</dbReference>
<dbReference type="Proteomes" id="UP001297540">
    <property type="component" value="Chromosome"/>
</dbReference>
<dbReference type="GO" id="GO:0015627">
    <property type="term" value="C:type II protein secretion system complex"/>
    <property type="evidence" value="ECO:0007669"/>
    <property type="project" value="InterPro"/>
</dbReference>
<accession>A0A072ZSL5</accession>
<dbReference type="Proteomes" id="UP000433532">
    <property type="component" value="Unassembled WGS sequence"/>
</dbReference>
<evidence type="ECO:0000313" key="26">
    <source>
        <dbReference type="Proteomes" id="UP000433532"/>
    </source>
</evidence>
<evidence type="ECO:0000256" key="12">
    <source>
        <dbReference type="ARBA" id="ARBA00023136"/>
    </source>
</evidence>
<dbReference type="RefSeq" id="WP_003091376.1">
    <property type="nucleotide sequence ID" value="NZ_AP014622.1"/>
</dbReference>
<sequence>MAAFEYLALDPSGRQQKGVLEADSARQVRQLLRERQLAPLDVKPTRTREQSGQGGRLTFARGLSARDLALVTRQLATLVQAALPIEEALRAAAAQSTSQRIQSMLLAVRAKVLEGHSLAGSLREFPTAFPELYRATVAAGEHAGHLGPVLEQLADYTEQRQQSRQKIQLALLYPVILMVASLAIVGFLLGYVVPDVVRVFIDSGQTLPLLTRVLIGVSDWVKAWGALAFVAAIGGVIGFRYALRKDAFRERWHGFLLRVPLVGRLVRSTDTARFASTLAILTRSGVPLVEALAIAAEVIANRIIRNEVVKAAQKVREGASLTRSLEATGQFPPMMLHMIASGERSGELDQMLARTARNQENDLAAQIGLMVGLFEPFMLIFMGAVVLVIVLAILLPILSLNQLVG</sequence>
<dbReference type="EMBL" id="WXZT01000011">
    <property type="protein sequence ID" value="MZZ13561.1"/>
    <property type="molecule type" value="Genomic_DNA"/>
</dbReference>
<gene>
    <name evidence="21" type="primary">gspF</name>
    <name evidence="18" type="synonym">xcpS</name>
    <name evidence="20" type="ORF">ALP65_03577</name>
    <name evidence="19" type="ORF">CAZ10_03480</name>
    <name evidence="17" type="ORF">GNQ48_14205</name>
    <name evidence="18" type="ORF">GUL26_15005</name>
    <name evidence="21" type="ORF">IPC1295_03405</name>
    <name evidence="22" type="ORF">L4V69_12955</name>
</gene>
<dbReference type="PANTHER" id="PTHR30012:SF0">
    <property type="entry name" value="TYPE II SECRETION SYSTEM PROTEIN F-RELATED"/>
    <property type="match status" value="1"/>
</dbReference>
<dbReference type="EMBL" id="WOAD01000010">
    <property type="protein sequence ID" value="MUI36164.1"/>
    <property type="molecule type" value="Genomic_DNA"/>
</dbReference>
<evidence type="ECO:0000256" key="1">
    <source>
        <dbReference type="ARBA" id="ARBA00002684"/>
    </source>
</evidence>
<dbReference type="InterPro" id="IPR011850">
    <property type="entry name" value="T2SS_GspF"/>
</dbReference>
<dbReference type="EMBL" id="NFFZ01000002">
    <property type="protein sequence ID" value="OTI64849.1"/>
    <property type="molecule type" value="Genomic_DNA"/>
</dbReference>
<keyword evidence="8" id="KW-0479">Metal-binding</keyword>
<evidence type="ECO:0000256" key="8">
    <source>
        <dbReference type="ARBA" id="ARBA00022723"/>
    </source>
</evidence>
<evidence type="ECO:0000256" key="10">
    <source>
        <dbReference type="ARBA" id="ARBA00022927"/>
    </source>
</evidence>
<evidence type="ECO:0000256" key="3">
    <source>
        <dbReference type="ARBA" id="ARBA00005745"/>
    </source>
</evidence>
<comment type="subcellular location">
    <subcellularLocation>
        <location evidence="2 14">Cell inner membrane</location>
        <topology evidence="2 14">Multi-pass membrane protein</topology>
    </subcellularLocation>
</comment>
<feature type="domain" description="Type II secretion system protein GspF" evidence="16">
    <location>
        <begin position="72"/>
        <end position="194"/>
    </location>
</feature>
<feature type="domain" description="Type II secretion system protein GspF" evidence="16">
    <location>
        <begin position="274"/>
        <end position="396"/>
    </location>
</feature>
<feature type="transmembrane region" description="Helical" evidence="15">
    <location>
        <begin position="170"/>
        <end position="193"/>
    </location>
</feature>
<proteinExistence type="inferred from homology"/>
<evidence type="ECO:0000256" key="2">
    <source>
        <dbReference type="ARBA" id="ARBA00004429"/>
    </source>
</evidence>
<keyword evidence="10" id="KW-0653">Protein transport</keyword>
<dbReference type="EMBL" id="CP136986">
    <property type="protein sequence ID" value="WOS80021.1"/>
    <property type="molecule type" value="Genomic_DNA"/>
</dbReference>
<dbReference type="OMA" id="SMAEFPH"/>
<keyword evidence="9" id="KW-0106">Calcium</keyword>
<reference evidence="19 23" key="1">
    <citation type="submission" date="2017-05" db="EMBL/GenBank/DDBJ databases">
        <authorList>
            <person name="Song R."/>
            <person name="Chenine A.L."/>
            <person name="Ruprecht R.M."/>
        </authorList>
    </citation>
    <scope>NUCLEOTIDE SEQUENCE [LARGE SCALE GENOMIC DNA]</scope>
    <source>
        <strain evidence="19 23">S567_C10_BS</strain>
    </source>
</reference>
<dbReference type="AlphaFoldDB" id="A0A072ZSL5"/>
<evidence type="ECO:0000259" key="16">
    <source>
        <dbReference type="Pfam" id="PF00482"/>
    </source>
</evidence>
<keyword evidence="11 15" id="KW-1133">Transmembrane helix</keyword>
<dbReference type="Pfam" id="PF00482">
    <property type="entry name" value="T2SSF"/>
    <property type="match status" value="2"/>
</dbReference>
<dbReference type="Proteomes" id="UP000194857">
    <property type="component" value="Unassembled WGS sequence"/>
</dbReference>
<dbReference type="NCBIfam" id="TIGR02120">
    <property type="entry name" value="GspF"/>
    <property type="match status" value="1"/>
</dbReference>
<dbReference type="InterPro" id="IPR042094">
    <property type="entry name" value="T2SS_GspF_sf"/>
</dbReference>
<dbReference type="PROSITE" id="PS00874">
    <property type="entry name" value="T2SP_F"/>
    <property type="match status" value="1"/>
</dbReference>
<keyword evidence="7 14" id="KW-0812">Transmembrane</keyword>
<evidence type="ECO:0000256" key="11">
    <source>
        <dbReference type="ARBA" id="ARBA00022989"/>
    </source>
</evidence>
<comment type="similarity">
    <text evidence="3 14">Belongs to the GSP F family.</text>
</comment>
<evidence type="ECO:0000313" key="24">
    <source>
        <dbReference type="Proteomes" id="UP000270834"/>
    </source>
</evidence>
<dbReference type="EMBL" id="NSNE01000001">
    <property type="protein sequence ID" value="RPM23560.1"/>
    <property type="molecule type" value="Genomic_DNA"/>
</dbReference>
<keyword evidence="4 14" id="KW-0813">Transport</keyword>
<keyword evidence="5" id="KW-1003">Cell membrane</keyword>
<evidence type="ECO:0000256" key="9">
    <source>
        <dbReference type="ARBA" id="ARBA00022837"/>
    </source>
</evidence>
<name>A0A072ZSL5_PSEAI</name>
<evidence type="ECO:0000313" key="21">
    <source>
        <dbReference type="EMBL" id="RPM23560.1"/>
    </source>
</evidence>
<comment type="function">
    <text evidence="1">Component of the type II secretion system inner membrane complex required for the energy-dependent secretion of extracellular factors such as proteases and toxins from the periplasm.</text>
</comment>
<feature type="transmembrane region" description="Helical" evidence="15">
    <location>
        <begin position="377"/>
        <end position="398"/>
    </location>
</feature>
<protein>
    <recommendedName>
        <fullName evidence="13">General secretion pathway protein F</fullName>
    </recommendedName>
</protein>
<evidence type="ECO:0000256" key="14">
    <source>
        <dbReference type="RuleBase" id="RU003923"/>
    </source>
</evidence>
<dbReference type="SMR" id="A0A072ZSL5"/>
<evidence type="ECO:0000256" key="4">
    <source>
        <dbReference type="ARBA" id="ARBA00022448"/>
    </source>
</evidence>
<dbReference type="InterPro" id="IPR003004">
    <property type="entry name" value="GspF/PilC"/>
</dbReference>
<dbReference type="InterPro" id="IPR018076">
    <property type="entry name" value="T2SS_GspF_dom"/>
</dbReference>
<reference evidence="21 25" key="4">
    <citation type="submission" date="2019-01" db="EMBL/GenBank/DDBJ databases">
        <title>The Pseudomonas aeruginosa pan-genome provides new insights on its population structure, horizontal gene transfer and pathogenicity.</title>
        <authorList>
            <person name="Freschi L."/>
            <person name="Vincent A.T."/>
            <person name="Jeukens J."/>
            <person name="Emond-Rheault J.-G."/>
            <person name="Kukavica-Ibrulj I."/>
            <person name="Dupont M.-J."/>
            <person name="Charette S.J."/>
            <person name="Boyle B."/>
            <person name="Levesque R.C."/>
        </authorList>
    </citation>
    <scope>NUCLEOTIDE SEQUENCE [LARGE SCALE GENOMIC DNA]</scope>
    <source>
        <strain evidence="21 25">PA-W36</strain>
    </source>
</reference>
<evidence type="ECO:0000256" key="6">
    <source>
        <dbReference type="ARBA" id="ARBA00022519"/>
    </source>
</evidence>
<evidence type="ECO:0000256" key="15">
    <source>
        <dbReference type="SAM" id="Phobius"/>
    </source>
</evidence>
<dbReference type="PANTHER" id="PTHR30012">
    <property type="entry name" value="GENERAL SECRETION PATHWAY PROTEIN"/>
    <property type="match status" value="1"/>
</dbReference>
<evidence type="ECO:0000256" key="13">
    <source>
        <dbReference type="ARBA" id="ARBA00030750"/>
    </source>
</evidence>
<reference evidence="20 24" key="3">
    <citation type="submission" date="2018-08" db="EMBL/GenBank/DDBJ databases">
        <title>Recombination of ecologically and evolutionarily significant loci maintains genetic cohesion in the Pseudomonas syringae species complex.</title>
        <authorList>
            <person name="Dillon M."/>
            <person name="Thakur S."/>
            <person name="Almeida R.N.D."/>
            <person name="Weir B.S."/>
            <person name="Guttman D.S."/>
        </authorList>
    </citation>
    <scope>NUCLEOTIDE SEQUENCE [LARGE SCALE GENOMIC DNA]</scope>
    <source>
        <strain evidence="20 24">ICMP 7846</strain>
    </source>
</reference>
<accession>A0A1S1C960</accession>
<reference evidence="18" key="6">
    <citation type="submission" date="2020-01" db="EMBL/GenBank/DDBJ databases">
        <title>Bacteria Cultured from War Wounds Associated with the Conflict in Eastern Ukraine.</title>
        <authorList>
            <person name="Snesrud E."/>
            <person name="Galac M.R."/>
            <person name="Mc Gann P."/>
            <person name="Valentine K."/>
            <person name="Viacheslav K."/>
        </authorList>
    </citation>
    <scope>NUCLEOTIDE SEQUENCE</scope>
    <source>
        <strain evidence="18">VNMU148</strain>
    </source>
</reference>
<evidence type="ECO:0000256" key="5">
    <source>
        <dbReference type="ARBA" id="ARBA00022475"/>
    </source>
</evidence>
<organism evidence="21 25">
    <name type="scientific">Pseudomonas aeruginosa</name>
    <dbReference type="NCBI Taxonomy" id="287"/>
    <lineage>
        <taxon>Bacteria</taxon>
        <taxon>Pseudomonadati</taxon>
        <taxon>Pseudomonadota</taxon>
        <taxon>Gammaproteobacteria</taxon>
        <taxon>Pseudomonadales</taxon>
        <taxon>Pseudomonadaceae</taxon>
        <taxon>Pseudomonas</taxon>
    </lineage>
</organism>
<evidence type="ECO:0000313" key="18">
    <source>
        <dbReference type="EMBL" id="MZZ13561.1"/>
    </source>
</evidence>
<evidence type="ECO:0000313" key="22">
    <source>
        <dbReference type="EMBL" id="WOS80021.1"/>
    </source>
</evidence>
<evidence type="ECO:0000313" key="17">
    <source>
        <dbReference type="EMBL" id="MUI36164.1"/>
    </source>
</evidence>
<evidence type="ECO:0000313" key="23">
    <source>
        <dbReference type="Proteomes" id="UP000194857"/>
    </source>
</evidence>
<dbReference type="GO" id="GO:0015628">
    <property type="term" value="P:protein secretion by the type II secretion system"/>
    <property type="evidence" value="ECO:0007669"/>
    <property type="project" value="InterPro"/>
</dbReference>
<reference evidence="22" key="7">
    <citation type="submission" date="2023-06" db="EMBL/GenBank/DDBJ databases">
        <authorList>
            <consortium name="Clinical and Environmental Microbiology Branch: Whole genome sequencing antimicrobial resistance pathogens in the healthcare setting"/>
        </authorList>
    </citation>
    <scope>NUCLEOTIDE SEQUENCE</scope>
    <source>
        <strain evidence="22">2021CK-01020</strain>
    </source>
</reference>
<reference evidence="21 25" key="2">
    <citation type="submission" date="2017-08" db="EMBL/GenBank/DDBJ databases">
        <authorList>
            <person name="Feschi L."/>
            <person name="Jeukens J."/>
            <person name="Emond-Rheault J.-G."/>
            <person name="Kukavica-Ibrulj I."/>
            <person name="Boyle B."/>
            <person name="Levesque R.C."/>
        </authorList>
    </citation>
    <scope>NUCLEOTIDE SEQUENCE [LARGE SCALE GENOMIC DNA]</scope>
    <source>
        <strain evidence="21 25">PA-W36</strain>
    </source>
</reference>
<reference evidence="17 26" key="5">
    <citation type="submission" date="2019-11" db="EMBL/GenBank/DDBJ databases">
        <title>Genomes of ocular Pseudomonas aeruginosa isolates.</title>
        <authorList>
            <person name="Khan M."/>
            <person name="Rice S.A."/>
            <person name="Willcox M.D.P."/>
            <person name="Stapleton F."/>
        </authorList>
    </citation>
    <scope>NUCLEOTIDE SEQUENCE [LARGE SCALE GENOMIC DNA]</scope>
    <source>
        <strain evidence="17 26">PA221</strain>
    </source>
</reference>
<dbReference type="Proteomes" id="UP000270834">
    <property type="component" value="Unassembled WGS sequence"/>
</dbReference>
<evidence type="ECO:0000313" key="20">
    <source>
        <dbReference type="EMBL" id="RMS44096.1"/>
    </source>
</evidence>
<dbReference type="InterPro" id="IPR001992">
    <property type="entry name" value="T2SS_GspF/T4SS_PilC_CS"/>
</dbReference>
<dbReference type="GO" id="GO:0005886">
    <property type="term" value="C:plasma membrane"/>
    <property type="evidence" value="ECO:0007669"/>
    <property type="project" value="UniProtKB-SubCell"/>
</dbReference>
<evidence type="ECO:0000313" key="25">
    <source>
        <dbReference type="Proteomes" id="UP000284767"/>
    </source>
</evidence>
<dbReference type="PRINTS" id="PR00812">
    <property type="entry name" value="BCTERIALGSPF"/>
</dbReference>
<dbReference type="Proteomes" id="UP000644192">
    <property type="component" value="Unassembled WGS sequence"/>
</dbReference>
<evidence type="ECO:0000256" key="7">
    <source>
        <dbReference type="ARBA" id="ARBA00022692"/>
    </source>
</evidence>